<dbReference type="GO" id="GO:0008237">
    <property type="term" value="F:metallopeptidase activity"/>
    <property type="evidence" value="ECO:0007669"/>
    <property type="project" value="UniProtKB-KW"/>
</dbReference>
<dbReference type="SUPFAM" id="SSF63411">
    <property type="entry name" value="LuxS/MPP-like metallohydrolase"/>
    <property type="match status" value="2"/>
</dbReference>
<dbReference type="InterPro" id="IPR007863">
    <property type="entry name" value="Peptidase_M16_C"/>
</dbReference>
<keyword evidence="12" id="KW-1185">Reference proteome</keyword>
<reference evidence="11" key="1">
    <citation type="submission" date="2022-03" db="EMBL/GenBank/DDBJ databases">
        <title>A functionally conserved STORR gene fusion in Papaver species that diverged 16.8 million years ago.</title>
        <authorList>
            <person name="Catania T."/>
        </authorList>
    </citation>
    <scope>NUCLEOTIDE SEQUENCE</scope>
    <source>
        <strain evidence="11">S-191538</strain>
    </source>
</reference>
<dbReference type="InterPro" id="IPR050361">
    <property type="entry name" value="MPP/UQCRC_Complex"/>
</dbReference>
<protein>
    <recommendedName>
        <fullName evidence="13">Mitochondrial processing peptidase</fullName>
    </recommendedName>
</protein>
<dbReference type="AlphaFoldDB" id="A0AA41W1T4"/>
<gene>
    <name evidence="11" type="ORF">MKW94_013200</name>
</gene>
<evidence type="ECO:0000256" key="2">
    <source>
        <dbReference type="ARBA" id="ARBA00004173"/>
    </source>
</evidence>
<dbReference type="FunFam" id="3.30.830.10:FF:000001">
    <property type="entry name" value="Mitochondrial-processing peptidase subunit beta, mitochondrial"/>
    <property type="match status" value="1"/>
</dbReference>
<dbReference type="Pfam" id="PF05193">
    <property type="entry name" value="Peptidase_M16_C"/>
    <property type="match status" value="1"/>
</dbReference>
<evidence type="ECO:0000313" key="11">
    <source>
        <dbReference type="EMBL" id="MCL7051497.1"/>
    </source>
</evidence>
<sequence>MALKHLLRKPYGGFQNLVNHRSISTSSHSSAPSLLVSYDQLEEALNRVENPNSSKFLQHSSPHPPVVIDPRKILSFPETRVTTLPNGLRVATESDLAAKTATISARIDAGSRHDTDDTSGIAHYAQKLNQGFRMSMKERQEMIENMGGCFRAYKYVVPDAIQILADILQANCGDDDVDSLRDTILSEKEAVERCPEKLILDHLHNASFRGSPLGRTVLGTDYVIKTIQRLKIVKFISTHYTAPRMVIAAAGAVKHEDFVEKVNKMITRLPTDPTTASQLAAKEPTTFTPSEVRIIDDGLPLAHFAVAFKGASLTDPDSIALMVMQFLLGSWNKSTEVGKYTGSVLAQRVAIDNIAETLMPFNKNYRDAGLFGVYACAKPERLDDLAYTIMHEIRKLSYRVSEADVIRSCNQMKSSILLELDGTTPIAEAIGSQLLAFGRRISYAELFARIDAVDASTIKRVASRFVLDQDVAIAAMGPIQSLPEYNWFRRSTCLNRQ</sequence>
<proteinExistence type="predicted"/>
<dbReference type="EMBL" id="JAJJMA010339036">
    <property type="protein sequence ID" value="MCL7051497.1"/>
    <property type="molecule type" value="Genomic_DNA"/>
</dbReference>
<dbReference type="GO" id="GO:0046872">
    <property type="term" value="F:metal ion binding"/>
    <property type="evidence" value="ECO:0007669"/>
    <property type="project" value="UniProtKB-KW"/>
</dbReference>
<dbReference type="Pfam" id="PF00675">
    <property type="entry name" value="Peptidase_M16"/>
    <property type="match status" value="1"/>
</dbReference>
<keyword evidence="4" id="KW-0479">Metal-binding</keyword>
<keyword evidence="5" id="KW-0378">Hydrolase</keyword>
<evidence type="ECO:0008006" key="13">
    <source>
        <dbReference type="Google" id="ProtNLM"/>
    </source>
</evidence>
<evidence type="ECO:0000259" key="10">
    <source>
        <dbReference type="Pfam" id="PF05193"/>
    </source>
</evidence>
<keyword evidence="7" id="KW-0482">Metalloprotease</keyword>
<accession>A0AA41W1T4</accession>
<evidence type="ECO:0000256" key="4">
    <source>
        <dbReference type="ARBA" id="ARBA00022723"/>
    </source>
</evidence>
<evidence type="ECO:0000256" key="1">
    <source>
        <dbReference type="ARBA" id="ARBA00001947"/>
    </source>
</evidence>
<dbReference type="InterPro" id="IPR011765">
    <property type="entry name" value="Pept_M16_N"/>
</dbReference>
<evidence type="ECO:0000259" key="9">
    <source>
        <dbReference type="Pfam" id="PF00675"/>
    </source>
</evidence>
<evidence type="ECO:0000256" key="3">
    <source>
        <dbReference type="ARBA" id="ARBA00022670"/>
    </source>
</evidence>
<keyword evidence="6" id="KW-0862">Zinc</keyword>
<evidence type="ECO:0000256" key="5">
    <source>
        <dbReference type="ARBA" id="ARBA00022801"/>
    </source>
</evidence>
<feature type="domain" description="Peptidase M16 N-terminal" evidence="9">
    <location>
        <begin position="89"/>
        <end position="221"/>
    </location>
</feature>
<dbReference type="Proteomes" id="UP001177140">
    <property type="component" value="Unassembled WGS sequence"/>
</dbReference>
<dbReference type="Gene3D" id="3.30.830.10">
    <property type="entry name" value="Metalloenzyme, LuxS/M16 peptidase-like"/>
    <property type="match status" value="2"/>
</dbReference>
<dbReference type="InterPro" id="IPR011249">
    <property type="entry name" value="Metalloenz_LuxS/M16"/>
</dbReference>
<feature type="domain" description="Peptidase M16 C-terminal" evidence="10">
    <location>
        <begin position="227"/>
        <end position="411"/>
    </location>
</feature>
<comment type="cofactor">
    <cofactor evidence="1">
        <name>Zn(2+)</name>
        <dbReference type="ChEBI" id="CHEBI:29105"/>
    </cofactor>
</comment>
<keyword evidence="3" id="KW-0645">Protease</keyword>
<comment type="subcellular location">
    <subcellularLocation>
        <location evidence="2">Mitochondrion</location>
    </subcellularLocation>
</comment>
<keyword evidence="8" id="KW-0496">Mitochondrion</keyword>
<evidence type="ECO:0000256" key="6">
    <source>
        <dbReference type="ARBA" id="ARBA00022833"/>
    </source>
</evidence>
<dbReference type="GO" id="GO:0006508">
    <property type="term" value="P:proteolysis"/>
    <property type="evidence" value="ECO:0007669"/>
    <property type="project" value="UniProtKB-KW"/>
</dbReference>
<dbReference type="PANTHER" id="PTHR11851:SF149">
    <property type="entry name" value="GH01077P"/>
    <property type="match status" value="1"/>
</dbReference>
<dbReference type="PANTHER" id="PTHR11851">
    <property type="entry name" value="METALLOPROTEASE"/>
    <property type="match status" value="1"/>
</dbReference>
<organism evidence="11 12">
    <name type="scientific">Papaver nudicaule</name>
    <name type="common">Iceland poppy</name>
    <dbReference type="NCBI Taxonomy" id="74823"/>
    <lineage>
        <taxon>Eukaryota</taxon>
        <taxon>Viridiplantae</taxon>
        <taxon>Streptophyta</taxon>
        <taxon>Embryophyta</taxon>
        <taxon>Tracheophyta</taxon>
        <taxon>Spermatophyta</taxon>
        <taxon>Magnoliopsida</taxon>
        <taxon>Ranunculales</taxon>
        <taxon>Papaveraceae</taxon>
        <taxon>Papaveroideae</taxon>
        <taxon>Papaver</taxon>
    </lineage>
</organism>
<comment type="caution">
    <text evidence="11">The sequence shown here is derived from an EMBL/GenBank/DDBJ whole genome shotgun (WGS) entry which is preliminary data.</text>
</comment>
<evidence type="ECO:0000256" key="7">
    <source>
        <dbReference type="ARBA" id="ARBA00023049"/>
    </source>
</evidence>
<evidence type="ECO:0000256" key="8">
    <source>
        <dbReference type="ARBA" id="ARBA00023128"/>
    </source>
</evidence>
<dbReference type="GO" id="GO:0005739">
    <property type="term" value="C:mitochondrion"/>
    <property type="evidence" value="ECO:0007669"/>
    <property type="project" value="UniProtKB-SubCell"/>
</dbReference>
<evidence type="ECO:0000313" key="12">
    <source>
        <dbReference type="Proteomes" id="UP001177140"/>
    </source>
</evidence>
<name>A0AA41W1T4_PAPNU</name>